<organism evidence="1 2">
    <name type="scientific">Bradyrhizobium diazoefficiens</name>
    <dbReference type="NCBI Taxonomy" id="1355477"/>
    <lineage>
        <taxon>Bacteria</taxon>
        <taxon>Pseudomonadati</taxon>
        <taxon>Pseudomonadota</taxon>
        <taxon>Alphaproteobacteria</taxon>
        <taxon>Hyphomicrobiales</taxon>
        <taxon>Nitrobacteraceae</taxon>
        <taxon>Bradyrhizobium</taxon>
    </lineage>
</organism>
<name>A0A0E4BR07_9BRAD</name>
<proteinExistence type="predicted"/>
<sequence>MRPRAGKVVQDGTAAISTDGTFAANSDAKVPTEKAVKTYVDTAGGAWTVTSPTVTASSGTFTTVSCSLRYKLIGKTAIFTATVTITNAGTASGNILFNMPFTPTVTHAGGGKEVATLGHQCNWQITSAQMIIAKYDNTSIIATGRVVVITGTIETT</sequence>
<protein>
    <submittedName>
        <fullName evidence="1">Uncharacterized protein</fullName>
    </submittedName>
</protein>
<reference evidence="1 2" key="1">
    <citation type="submission" date="2014-11" db="EMBL/GenBank/DDBJ databases">
        <title>Symbiosis island explosion on the genome of extra-slow-growing strains of soybean bradyrhizobia with massive insertion sequences.</title>
        <authorList>
            <person name="Iida T."/>
            <person name="Minamisawa K."/>
        </authorList>
    </citation>
    <scope>NUCLEOTIDE SEQUENCE [LARGE SCALE GENOMIC DNA]</scope>
    <source>
        <strain evidence="1 2">NK6</strain>
    </source>
</reference>
<dbReference type="AlphaFoldDB" id="A0A0E4BR07"/>
<gene>
    <name evidence="1" type="ORF">NK6_5399</name>
</gene>
<evidence type="ECO:0000313" key="2">
    <source>
        <dbReference type="Proteomes" id="UP000063308"/>
    </source>
</evidence>
<evidence type="ECO:0000313" key="1">
    <source>
        <dbReference type="EMBL" id="BAR58558.1"/>
    </source>
</evidence>
<dbReference type="Proteomes" id="UP000063308">
    <property type="component" value="Chromosome"/>
</dbReference>
<accession>A0A0E4BR07</accession>
<dbReference type="EMBL" id="AP014685">
    <property type="protein sequence ID" value="BAR58558.1"/>
    <property type="molecule type" value="Genomic_DNA"/>
</dbReference>